<sequence length="46" mass="5594">MSFSFHMYPRYIELFVFGYMLCKKKRLITSTQPGFFIPGFLYIIFN</sequence>
<reference evidence="1 2" key="1">
    <citation type="submission" date="2014-12" db="EMBL/GenBank/DDBJ databases">
        <title>Draft Genome Sequences of Five Spore-Forming Food Isolates of Bacillus pumilus.</title>
        <authorList>
            <person name="de Jong A."/>
            <person name="van Heel A.J."/>
            <person name="Montalban-Lopez M."/>
            <person name="Krawczyk A.O."/>
            <person name="Berendsen E.M."/>
            <person name="Wells-Bennik M."/>
            <person name="Kuipers O.P."/>
        </authorList>
    </citation>
    <scope>NUCLEOTIDE SEQUENCE [LARGE SCALE GENOMIC DNA]</scope>
    <source>
        <strain evidence="1 2">B4127</strain>
    </source>
</reference>
<gene>
    <name evidence="1" type="ORF">B4127_0549</name>
</gene>
<dbReference type="Proteomes" id="UP000031978">
    <property type="component" value="Unassembled WGS sequence"/>
</dbReference>
<evidence type="ECO:0000313" key="1">
    <source>
        <dbReference type="EMBL" id="KIL13537.1"/>
    </source>
</evidence>
<organism evidence="1 2">
    <name type="scientific">Bacillus pumilus</name>
    <name type="common">Bacillus mesentericus</name>
    <dbReference type="NCBI Taxonomy" id="1408"/>
    <lineage>
        <taxon>Bacteria</taxon>
        <taxon>Bacillati</taxon>
        <taxon>Bacillota</taxon>
        <taxon>Bacilli</taxon>
        <taxon>Bacillales</taxon>
        <taxon>Bacillaceae</taxon>
        <taxon>Bacillus</taxon>
    </lineage>
</organism>
<evidence type="ECO:0000313" key="2">
    <source>
        <dbReference type="Proteomes" id="UP000031978"/>
    </source>
</evidence>
<proteinExistence type="predicted"/>
<dbReference type="EMBL" id="JXCL01000038">
    <property type="protein sequence ID" value="KIL13537.1"/>
    <property type="molecule type" value="Genomic_DNA"/>
</dbReference>
<accession>A0AB34QQ31</accession>
<protein>
    <submittedName>
        <fullName evidence="1">Uncharacterized protein</fullName>
    </submittedName>
</protein>
<dbReference type="AlphaFoldDB" id="A0AB34QQ31"/>
<name>A0AB34QQ31_BACPU</name>
<comment type="caution">
    <text evidence="1">The sequence shown here is derived from an EMBL/GenBank/DDBJ whole genome shotgun (WGS) entry which is preliminary data.</text>
</comment>